<dbReference type="Proteomes" id="UP000199545">
    <property type="component" value="Unassembled WGS sequence"/>
</dbReference>
<protein>
    <submittedName>
        <fullName evidence="1">Uncharacterized protein</fullName>
    </submittedName>
</protein>
<accession>A0A1I3V9Y6</accession>
<dbReference type="EMBL" id="FORR01000040">
    <property type="protein sequence ID" value="SFJ92198.1"/>
    <property type="molecule type" value="Genomic_DNA"/>
</dbReference>
<dbReference type="AlphaFoldDB" id="A0A1I3V9Y6"/>
<name>A0A1I3V9Y6_9BACL</name>
<proteinExistence type="predicted"/>
<organism evidence="1 2">
    <name type="scientific">Thermoflavimicrobium dichotomicum</name>
    <dbReference type="NCBI Taxonomy" id="46223"/>
    <lineage>
        <taxon>Bacteria</taxon>
        <taxon>Bacillati</taxon>
        <taxon>Bacillota</taxon>
        <taxon>Bacilli</taxon>
        <taxon>Bacillales</taxon>
        <taxon>Thermoactinomycetaceae</taxon>
        <taxon>Thermoflavimicrobium</taxon>
    </lineage>
</organism>
<gene>
    <name evidence="1" type="ORF">SAMN05421852_1401</name>
</gene>
<reference evidence="1 2" key="1">
    <citation type="submission" date="2016-10" db="EMBL/GenBank/DDBJ databases">
        <authorList>
            <person name="de Groot N.N."/>
        </authorList>
    </citation>
    <scope>NUCLEOTIDE SEQUENCE [LARGE SCALE GENOMIC DNA]</scope>
    <source>
        <strain evidence="1 2">DSM 44778</strain>
    </source>
</reference>
<evidence type="ECO:0000313" key="2">
    <source>
        <dbReference type="Proteomes" id="UP000199545"/>
    </source>
</evidence>
<evidence type="ECO:0000313" key="1">
    <source>
        <dbReference type="EMBL" id="SFJ92198.1"/>
    </source>
</evidence>
<keyword evidence="2" id="KW-1185">Reference proteome</keyword>
<feature type="non-terminal residue" evidence="1">
    <location>
        <position position="1"/>
    </location>
</feature>
<sequence>FHMEEAQYGAKLLKLMKKKGWLVPPPLHANTQIEG</sequence>